<proteinExistence type="predicted"/>
<dbReference type="AlphaFoldDB" id="A0A4C1SEU1"/>
<gene>
    <name evidence="1" type="ORF">EVAR_76929_1</name>
</gene>
<evidence type="ECO:0000313" key="2">
    <source>
        <dbReference type="Proteomes" id="UP000299102"/>
    </source>
</evidence>
<sequence length="116" mass="12574">MSSSICISKAVSWTLLRTTNADRSLPASAPPEVVGALALSGRVNAEYGRDDAGARDFETVKRNGNNRRTWTRSPLMVHHFKVLTYAGKIALEASGDRTAIGHGDRGISGERNDDEF</sequence>
<keyword evidence="2" id="KW-1185">Reference proteome</keyword>
<name>A0A4C1SEU1_EUMVA</name>
<protein>
    <submittedName>
        <fullName evidence="1">Uncharacterized protein</fullName>
    </submittedName>
</protein>
<evidence type="ECO:0000313" key="1">
    <source>
        <dbReference type="EMBL" id="GBP00669.1"/>
    </source>
</evidence>
<dbReference type="EMBL" id="BGZK01000006">
    <property type="protein sequence ID" value="GBP00669.1"/>
    <property type="molecule type" value="Genomic_DNA"/>
</dbReference>
<dbReference type="Proteomes" id="UP000299102">
    <property type="component" value="Unassembled WGS sequence"/>
</dbReference>
<organism evidence="1 2">
    <name type="scientific">Eumeta variegata</name>
    <name type="common">Bagworm moth</name>
    <name type="synonym">Eumeta japonica</name>
    <dbReference type="NCBI Taxonomy" id="151549"/>
    <lineage>
        <taxon>Eukaryota</taxon>
        <taxon>Metazoa</taxon>
        <taxon>Ecdysozoa</taxon>
        <taxon>Arthropoda</taxon>
        <taxon>Hexapoda</taxon>
        <taxon>Insecta</taxon>
        <taxon>Pterygota</taxon>
        <taxon>Neoptera</taxon>
        <taxon>Endopterygota</taxon>
        <taxon>Lepidoptera</taxon>
        <taxon>Glossata</taxon>
        <taxon>Ditrysia</taxon>
        <taxon>Tineoidea</taxon>
        <taxon>Psychidae</taxon>
        <taxon>Oiketicinae</taxon>
        <taxon>Eumeta</taxon>
    </lineage>
</organism>
<accession>A0A4C1SEU1</accession>
<reference evidence="1 2" key="1">
    <citation type="journal article" date="2019" name="Commun. Biol.">
        <title>The bagworm genome reveals a unique fibroin gene that provides high tensile strength.</title>
        <authorList>
            <person name="Kono N."/>
            <person name="Nakamura H."/>
            <person name="Ohtoshi R."/>
            <person name="Tomita M."/>
            <person name="Numata K."/>
            <person name="Arakawa K."/>
        </authorList>
    </citation>
    <scope>NUCLEOTIDE SEQUENCE [LARGE SCALE GENOMIC DNA]</scope>
</reference>
<comment type="caution">
    <text evidence="1">The sequence shown here is derived from an EMBL/GenBank/DDBJ whole genome shotgun (WGS) entry which is preliminary data.</text>
</comment>